<feature type="compositionally biased region" description="Low complexity" evidence="1">
    <location>
        <begin position="157"/>
        <end position="169"/>
    </location>
</feature>
<dbReference type="EMBL" id="CAJNOJ010000029">
    <property type="protein sequence ID" value="CAF0884720.1"/>
    <property type="molecule type" value="Genomic_DNA"/>
</dbReference>
<dbReference type="OrthoDB" id="10047222at2759"/>
<feature type="compositionally biased region" description="Basic and acidic residues" evidence="1">
    <location>
        <begin position="1"/>
        <end position="11"/>
    </location>
</feature>
<dbReference type="AlphaFoldDB" id="A0A814TS49"/>
<feature type="compositionally biased region" description="Low complexity" evidence="1">
    <location>
        <begin position="34"/>
        <end position="46"/>
    </location>
</feature>
<dbReference type="Proteomes" id="UP000663852">
    <property type="component" value="Unassembled WGS sequence"/>
</dbReference>
<dbReference type="EMBL" id="CAJNOR010001571">
    <property type="protein sequence ID" value="CAF1166068.1"/>
    <property type="molecule type" value="Genomic_DNA"/>
</dbReference>
<feature type="compositionally biased region" description="Polar residues" evidence="1">
    <location>
        <begin position="13"/>
        <end position="24"/>
    </location>
</feature>
<comment type="caution">
    <text evidence="3">The sequence shown here is derived from an EMBL/GenBank/DDBJ whole genome shotgun (WGS) entry which is preliminary data.</text>
</comment>
<evidence type="ECO:0000256" key="1">
    <source>
        <dbReference type="SAM" id="MobiDB-lite"/>
    </source>
</evidence>
<accession>A0A814TS49</accession>
<evidence type="ECO:0000313" key="2">
    <source>
        <dbReference type="EMBL" id="CAF0884720.1"/>
    </source>
</evidence>
<feature type="compositionally biased region" description="Polar residues" evidence="1">
    <location>
        <begin position="117"/>
        <end position="131"/>
    </location>
</feature>
<reference evidence="3" key="1">
    <citation type="submission" date="2021-02" db="EMBL/GenBank/DDBJ databases">
        <authorList>
            <person name="Nowell W R."/>
        </authorList>
    </citation>
    <scope>NUCLEOTIDE SEQUENCE</scope>
</reference>
<feature type="compositionally biased region" description="Pro residues" evidence="1">
    <location>
        <begin position="240"/>
        <end position="251"/>
    </location>
</feature>
<feature type="region of interest" description="Disordered" evidence="1">
    <location>
        <begin position="234"/>
        <end position="264"/>
    </location>
</feature>
<dbReference type="Proteomes" id="UP000663828">
    <property type="component" value="Unassembled WGS sequence"/>
</dbReference>
<feature type="region of interest" description="Disordered" evidence="1">
    <location>
        <begin position="139"/>
        <end position="175"/>
    </location>
</feature>
<gene>
    <name evidence="2" type="ORF">EDS130_LOCUS8972</name>
    <name evidence="3" type="ORF">XAT740_LOCUS21757</name>
</gene>
<keyword evidence="4" id="KW-1185">Reference proteome</keyword>
<name>A0A814TS49_ADIRI</name>
<evidence type="ECO:0000313" key="4">
    <source>
        <dbReference type="Proteomes" id="UP000663828"/>
    </source>
</evidence>
<feature type="region of interest" description="Disordered" evidence="1">
    <location>
        <begin position="112"/>
        <end position="131"/>
    </location>
</feature>
<protein>
    <submittedName>
        <fullName evidence="3">Uncharacterized protein</fullName>
    </submittedName>
</protein>
<feature type="region of interest" description="Disordered" evidence="1">
    <location>
        <begin position="1"/>
        <end position="58"/>
    </location>
</feature>
<sequence>MLAHSSRDRSRSPHNTSETLTIKSIQEPDQDDTPNPVESNNNSNSNKVKRENESQQRMRSLKTFIQTSINESTSLGSTYDEQVKALETACIEEYRDLSLDRIRRIIRGVLKARKSHQPSSLHPHTTSPFLHQDHTSALSTTNDRFNTNENTSKKNRSNSTSNNSTSKTSDLVTSPTSTLSAFDADFLRHAFSQQFRPSLDLSAYFSAAAASNGPNPASSLFRPNFSPSNFLQSLTNTTPLAPPPPPLPPTLVTPHTHTNGTSDSLVNKSAKQMKLSGSESNSIKLLVNAYREAASYLSRSADELEQLI</sequence>
<evidence type="ECO:0000313" key="3">
    <source>
        <dbReference type="EMBL" id="CAF1166068.1"/>
    </source>
</evidence>
<proteinExistence type="predicted"/>
<organism evidence="3 4">
    <name type="scientific">Adineta ricciae</name>
    <name type="common">Rotifer</name>
    <dbReference type="NCBI Taxonomy" id="249248"/>
    <lineage>
        <taxon>Eukaryota</taxon>
        <taxon>Metazoa</taxon>
        <taxon>Spiralia</taxon>
        <taxon>Gnathifera</taxon>
        <taxon>Rotifera</taxon>
        <taxon>Eurotatoria</taxon>
        <taxon>Bdelloidea</taxon>
        <taxon>Adinetida</taxon>
        <taxon>Adinetidae</taxon>
        <taxon>Adineta</taxon>
    </lineage>
</organism>